<evidence type="ECO:0000313" key="3">
    <source>
        <dbReference type="Proteomes" id="UP000196521"/>
    </source>
</evidence>
<dbReference type="Gene3D" id="1.20.1270.180">
    <property type="match status" value="2"/>
</dbReference>
<dbReference type="PANTHER" id="PTHR39176">
    <property type="entry name" value="PERIPLASMIC PROTEIN-RELATED"/>
    <property type="match status" value="1"/>
</dbReference>
<dbReference type="InterPro" id="IPR009739">
    <property type="entry name" value="LprI-like_N"/>
</dbReference>
<protein>
    <recommendedName>
        <fullName evidence="1">Lysozyme inhibitor LprI-like N-terminal domain-containing protein</fullName>
    </recommendedName>
</protein>
<dbReference type="Pfam" id="PF07007">
    <property type="entry name" value="LprI"/>
    <property type="match status" value="2"/>
</dbReference>
<keyword evidence="3" id="KW-1185">Reference proteome</keyword>
<name>A0A6J7ZCK7_PLARU</name>
<proteinExistence type="predicted"/>
<sequence length="215" mass="24424">MNLLKNKIYGFGFIVITAIVFGVANNSRAQSRCDNTQTQADMNGCAVEMFKQADAQLNAAYQRLTYIVSPERKAKLTQAQLAWIQFRDNQCLFELSNAGRAGGHSGLGVITRYTCLKLWTEKRTNDFNQYIQSQLPKPNRNRSLEDLERGLNIGYELLNINLSGEAHNNLQAAQSSWSVFRNLNCQFEATFAAIGQDLCLRRMTQERIEWFPSDP</sequence>
<dbReference type="Proteomes" id="UP000196521">
    <property type="component" value="Unassembled WGS sequence"/>
</dbReference>
<evidence type="ECO:0000259" key="1">
    <source>
        <dbReference type="Pfam" id="PF07007"/>
    </source>
</evidence>
<evidence type="ECO:0000313" key="2">
    <source>
        <dbReference type="EMBL" id="CAC5339758.1"/>
    </source>
</evidence>
<gene>
    <name evidence="2" type="ORF">PLAN_MP30034</name>
</gene>
<feature type="domain" description="Lysozyme inhibitor LprI-like N-terminal" evidence="1">
    <location>
        <begin position="33"/>
        <end position="126"/>
    </location>
</feature>
<comment type="caution">
    <text evidence="2">The sequence shown here is derived from an EMBL/GenBank/DDBJ whole genome shotgun (WGS) entry which is preliminary data.</text>
</comment>
<feature type="domain" description="Lysozyme inhibitor LprI-like N-terminal" evidence="1">
    <location>
        <begin position="142"/>
        <end position="209"/>
    </location>
</feature>
<organism evidence="2 3">
    <name type="scientific">Planktothrix rubescens CCAP 1459/22</name>
    <dbReference type="NCBI Taxonomy" id="329571"/>
    <lineage>
        <taxon>Bacteria</taxon>
        <taxon>Bacillati</taxon>
        <taxon>Cyanobacteriota</taxon>
        <taxon>Cyanophyceae</taxon>
        <taxon>Oscillatoriophycideae</taxon>
        <taxon>Oscillatoriales</taxon>
        <taxon>Microcoleaceae</taxon>
        <taxon>Planktothrix</taxon>
    </lineage>
</organism>
<dbReference type="RefSeq" id="WP_052338793.1">
    <property type="nucleotide sequence ID" value="NZ_CZCZ02000002.1"/>
</dbReference>
<dbReference type="EMBL" id="CZCZ02000002">
    <property type="protein sequence ID" value="CAC5339758.1"/>
    <property type="molecule type" value="Genomic_DNA"/>
</dbReference>
<dbReference type="AlphaFoldDB" id="A0A6J7ZCK7"/>
<reference evidence="2" key="1">
    <citation type="submission" date="2020-05" db="EMBL/GenBank/DDBJ databases">
        <authorList>
            <consortium name="Genoscope - CEA"/>
            <person name="William W."/>
        </authorList>
    </citation>
    <scope>NUCLEOTIDE SEQUENCE [LARGE SCALE GENOMIC DNA]</scope>
    <source>
        <strain evidence="2">PCC 7821</strain>
    </source>
</reference>
<accession>A0A6J7ZCK7</accession>
<dbReference type="PANTHER" id="PTHR39176:SF1">
    <property type="entry name" value="PERIPLASMIC PROTEIN"/>
    <property type="match status" value="1"/>
</dbReference>